<dbReference type="InterPro" id="IPR004380">
    <property type="entry name" value="Asp_race"/>
</dbReference>
<dbReference type="InterPro" id="IPR015942">
    <property type="entry name" value="Asp/Glu/hydantoin_racemase"/>
</dbReference>
<dbReference type="STRING" id="119000.SAMN05661010_03164"/>
<gene>
    <name evidence="3" type="ORF">SAMN05661010_03164</name>
</gene>
<protein>
    <submittedName>
        <fullName evidence="3">Aspartate racemase</fullName>
    </submittedName>
</protein>
<dbReference type="OrthoDB" id="9803739at2"/>
<dbReference type="Gene3D" id="3.40.50.1860">
    <property type="match status" value="2"/>
</dbReference>
<dbReference type="InterPro" id="IPR001920">
    <property type="entry name" value="Asp/Glu_race"/>
</dbReference>
<dbReference type="PANTHER" id="PTHR21198">
    <property type="entry name" value="GLUTAMATE RACEMASE"/>
    <property type="match status" value="1"/>
</dbReference>
<dbReference type="GO" id="GO:0047661">
    <property type="term" value="F:amino-acid racemase activity"/>
    <property type="evidence" value="ECO:0007669"/>
    <property type="project" value="InterPro"/>
</dbReference>
<proteinExistence type="inferred from homology"/>
<evidence type="ECO:0000256" key="1">
    <source>
        <dbReference type="ARBA" id="ARBA00007847"/>
    </source>
</evidence>
<dbReference type="EMBL" id="FNGI01000010">
    <property type="protein sequence ID" value="SDM02896.1"/>
    <property type="molecule type" value="Genomic_DNA"/>
</dbReference>
<accession>A0A1G9PVU6</accession>
<sequence>MKTIGVLGGMSWESTQDYYRQLNEGVNARLGGFHSAPICLLSVDFAEIETLQRAGDWDEAGRVLAKAARQVQAAGADFLLIATNTMHRVAAEIEVAIEIPLLHIADATGARLVADGVSRVGLLGTRFTMEQAFYRDRLRDRFGIEVVTPDAPDREVVHDIIFNELVHGAIEDASRERFLGIIDGLRVQGAEGVILGCTEIAMLVQQAHTRVSLYDTTELHVQAALDFAQDKS</sequence>
<name>A0A1G9PVU6_9GAMM</name>
<organism evidence="3 4">
    <name type="scientific">Modicisalibacter muralis</name>
    <dbReference type="NCBI Taxonomy" id="119000"/>
    <lineage>
        <taxon>Bacteria</taxon>
        <taxon>Pseudomonadati</taxon>
        <taxon>Pseudomonadota</taxon>
        <taxon>Gammaproteobacteria</taxon>
        <taxon>Oceanospirillales</taxon>
        <taxon>Halomonadaceae</taxon>
        <taxon>Modicisalibacter</taxon>
    </lineage>
</organism>
<evidence type="ECO:0000256" key="2">
    <source>
        <dbReference type="ARBA" id="ARBA00023235"/>
    </source>
</evidence>
<dbReference type="SUPFAM" id="SSF53681">
    <property type="entry name" value="Aspartate/glutamate racemase"/>
    <property type="match status" value="2"/>
</dbReference>
<dbReference type="PANTHER" id="PTHR21198:SF7">
    <property type="entry name" value="ASPARTATE-GLUTAMATE RACEMASE FAMILY"/>
    <property type="match status" value="1"/>
</dbReference>
<dbReference type="NCBIfam" id="TIGR00035">
    <property type="entry name" value="asp_race"/>
    <property type="match status" value="1"/>
</dbReference>
<reference evidence="3 4" key="1">
    <citation type="submission" date="2016-10" db="EMBL/GenBank/DDBJ databases">
        <authorList>
            <person name="de Groot N.N."/>
        </authorList>
    </citation>
    <scope>NUCLEOTIDE SEQUENCE [LARGE SCALE GENOMIC DNA]</scope>
    <source>
        <strain evidence="3 4">DSM 14789</strain>
    </source>
</reference>
<keyword evidence="4" id="KW-1185">Reference proteome</keyword>
<comment type="similarity">
    <text evidence="1">Belongs to the aspartate/glutamate racemases family.</text>
</comment>
<keyword evidence="2" id="KW-0413">Isomerase</keyword>
<dbReference type="Proteomes" id="UP000198654">
    <property type="component" value="Unassembled WGS sequence"/>
</dbReference>
<evidence type="ECO:0000313" key="4">
    <source>
        <dbReference type="Proteomes" id="UP000198654"/>
    </source>
</evidence>
<dbReference type="Pfam" id="PF01177">
    <property type="entry name" value="Asp_Glu_race"/>
    <property type="match status" value="1"/>
</dbReference>
<dbReference type="AlphaFoldDB" id="A0A1G9PVU6"/>
<evidence type="ECO:0000313" key="3">
    <source>
        <dbReference type="EMBL" id="SDM02896.1"/>
    </source>
</evidence>
<dbReference type="RefSeq" id="WP_089730237.1">
    <property type="nucleotide sequence ID" value="NZ_FNGI01000010.1"/>
</dbReference>